<keyword evidence="1" id="KW-0560">Oxidoreductase</keyword>
<feature type="domain" description="Pyrroline-5-carboxylate reductase catalytic N-terminal" evidence="2">
    <location>
        <begin position="2"/>
        <end position="91"/>
    </location>
</feature>
<evidence type="ECO:0000259" key="2">
    <source>
        <dbReference type="Pfam" id="PF03807"/>
    </source>
</evidence>
<gene>
    <name evidence="3" type="ORF">AMOR_19460</name>
</gene>
<dbReference type="PANTHER" id="PTHR14239:SF10">
    <property type="entry name" value="REDUCTASE"/>
    <property type="match status" value="1"/>
</dbReference>
<organism evidence="3 4">
    <name type="scientific">Anaeromyxobacter oryzae</name>
    <dbReference type="NCBI Taxonomy" id="2918170"/>
    <lineage>
        <taxon>Bacteria</taxon>
        <taxon>Pseudomonadati</taxon>
        <taxon>Myxococcota</taxon>
        <taxon>Myxococcia</taxon>
        <taxon>Myxococcales</taxon>
        <taxon>Cystobacterineae</taxon>
        <taxon>Anaeromyxobacteraceae</taxon>
        <taxon>Anaeromyxobacter</taxon>
    </lineage>
</organism>
<evidence type="ECO:0000256" key="1">
    <source>
        <dbReference type="ARBA" id="ARBA00023002"/>
    </source>
</evidence>
<dbReference type="InterPro" id="IPR051267">
    <property type="entry name" value="STEAP_metalloreductase"/>
</dbReference>
<dbReference type="InterPro" id="IPR028939">
    <property type="entry name" value="P5C_Rdtase_cat_N"/>
</dbReference>
<proteinExistence type="predicted"/>
<sequence length="224" mass="23202">MRIGILGSGNIGGTAAKLFVNAGHEVALSHAGGPESLREQVAALGPRARAVTIEKAADFGEVVLLAIPWRSREDLPAGRLRGKIVVDAMNPYRPDFSLYDLGDSTSSEEVAKTLPGARLVKAFNTLYAKDLASRGAPGRPVDERTALLLAGDDADAKAVVAQLVDDIGFAPIDTGSLRDGGRLQQAGGPLYIRVITGAEARAALRRGEEARAAGAPGAGAAHHP</sequence>
<protein>
    <submittedName>
        <fullName evidence="3">NADP oxidoreductase</fullName>
    </submittedName>
</protein>
<keyword evidence="4" id="KW-1185">Reference proteome</keyword>
<name>A0ABM7WTY5_9BACT</name>
<dbReference type="Pfam" id="PF03807">
    <property type="entry name" value="F420_oxidored"/>
    <property type="match status" value="1"/>
</dbReference>
<dbReference type="RefSeq" id="WP_248360628.1">
    <property type="nucleotide sequence ID" value="NZ_AP025591.1"/>
</dbReference>
<dbReference type="PANTHER" id="PTHR14239">
    <property type="entry name" value="DUDULIN-RELATED"/>
    <property type="match status" value="1"/>
</dbReference>
<reference evidence="4" key="1">
    <citation type="journal article" date="2022" name="Int. J. Syst. Evol. Microbiol.">
        <title>Anaeromyxobacter oryzae sp. nov., Anaeromyxobacter diazotrophicus sp. nov. and Anaeromyxobacter paludicola sp. nov., isolated from paddy soils.</title>
        <authorList>
            <person name="Itoh H."/>
            <person name="Xu Z."/>
            <person name="Mise K."/>
            <person name="Masuda Y."/>
            <person name="Ushijima N."/>
            <person name="Hayakawa C."/>
            <person name="Shiratori Y."/>
            <person name="Senoo K."/>
        </authorList>
    </citation>
    <scope>NUCLEOTIDE SEQUENCE [LARGE SCALE GENOMIC DNA]</scope>
    <source>
        <strain evidence="4">Red232</strain>
    </source>
</reference>
<dbReference type="SUPFAM" id="SSF51735">
    <property type="entry name" value="NAD(P)-binding Rossmann-fold domains"/>
    <property type="match status" value="1"/>
</dbReference>
<dbReference type="EMBL" id="AP025591">
    <property type="protein sequence ID" value="BDG02950.1"/>
    <property type="molecule type" value="Genomic_DNA"/>
</dbReference>
<evidence type="ECO:0000313" key="3">
    <source>
        <dbReference type="EMBL" id="BDG02950.1"/>
    </source>
</evidence>
<accession>A0ABM7WTY5</accession>
<dbReference type="Gene3D" id="3.40.50.720">
    <property type="entry name" value="NAD(P)-binding Rossmann-like Domain"/>
    <property type="match status" value="1"/>
</dbReference>
<evidence type="ECO:0000313" key="4">
    <source>
        <dbReference type="Proteomes" id="UP001162891"/>
    </source>
</evidence>
<dbReference type="Proteomes" id="UP001162891">
    <property type="component" value="Chromosome"/>
</dbReference>
<dbReference type="InterPro" id="IPR036291">
    <property type="entry name" value="NAD(P)-bd_dom_sf"/>
</dbReference>